<proteinExistence type="predicted"/>
<comment type="caution">
    <text evidence="2">The sequence shown here is derived from an EMBL/GenBank/DDBJ whole genome shotgun (WGS) entry which is preliminary data.</text>
</comment>
<feature type="transmembrane region" description="Helical" evidence="1">
    <location>
        <begin position="149"/>
        <end position="172"/>
    </location>
</feature>
<reference evidence="2 3" key="1">
    <citation type="submission" date="2020-11" db="EMBL/GenBank/DDBJ databases">
        <title>Hymenobacter sp.</title>
        <authorList>
            <person name="Kim M.K."/>
        </authorList>
    </citation>
    <scope>NUCLEOTIDE SEQUENCE [LARGE SCALE GENOMIC DNA]</scope>
    <source>
        <strain evidence="2 3">BT594</strain>
    </source>
</reference>
<keyword evidence="1" id="KW-1133">Transmembrane helix</keyword>
<name>A0ABS0KWD5_9BACT</name>
<accession>A0ABS0KWD5</accession>
<protein>
    <recommendedName>
        <fullName evidence="4">DUF2007 domain-containing protein</fullName>
    </recommendedName>
</protein>
<evidence type="ECO:0000313" key="2">
    <source>
        <dbReference type="EMBL" id="MBG8552155.1"/>
    </source>
</evidence>
<sequence length="218" mass="24812">MAELRTYQTFPTSEAAYGLILLLEQHRIPFETVYSRPSFNAILGHDTTSHPQLEVKLNPGDFETVRQLEDAASLPEQSSLQPDYYLLKFTDDELFDVLTKADEWSSYDVTLARQLLRERGHDVSAGVMERLRRQRLHTLARPEKSHPGWIISGYLMALLGGLMAIFIGWHLYSHRKLLPDGSQRFGFTPTDRQHGRNILVLGCLAAVVWLGLGLYLGF</sequence>
<keyword evidence="3" id="KW-1185">Reference proteome</keyword>
<keyword evidence="1" id="KW-0472">Membrane</keyword>
<dbReference type="RefSeq" id="WP_196953202.1">
    <property type="nucleotide sequence ID" value="NZ_JADWYK010000001.1"/>
</dbReference>
<evidence type="ECO:0008006" key="4">
    <source>
        <dbReference type="Google" id="ProtNLM"/>
    </source>
</evidence>
<organism evidence="2 3">
    <name type="scientific">Hymenobacter guriensis</name>
    <dbReference type="NCBI Taxonomy" id="2793065"/>
    <lineage>
        <taxon>Bacteria</taxon>
        <taxon>Pseudomonadati</taxon>
        <taxon>Bacteroidota</taxon>
        <taxon>Cytophagia</taxon>
        <taxon>Cytophagales</taxon>
        <taxon>Hymenobacteraceae</taxon>
        <taxon>Hymenobacter</taxon>
    </lineage>
</organism>
<dbReference type="EMBL" id="JADWYK010000001">
    <property type="protein sequence ID" value="MBG8552155.1"/>
    <property type="molecule type" value="Genomic_DNA"/>
</dbReference>
<evidence type="ECO:0000256" key="1">
    <source>
        <dbReference type="SAM" id="Phobius"/>
    </source>
</evidence>
<dbReference type="Proteomes" id="UP000601099">
    <property type="component" value="Unassembled WGS sequence"/>
</dbReference>
<feature type="transmembrane region" description="Helical" evidence="1">
    <location>
        <begin position="198"/>
        <end position="217"/>
    </location>
</feature>
<keyword evidence="1" id="KW-0812">Transmembrane</keyword>
<gene>
    <name evidence="2" type="ORF">I5L79_01275</name>
</gene>
<evidence type="ECO:0000313" key="3">
    <source>
        <dbReference type="Proteomes" id="UP000601099"/>
    </source>
</evidence>